<protein>
    <submittedName>
        <fullName evidence="2">Uncharacterized protein</fullName>
    </submittedName>
</protein>
<dbReference type="AlphaFoldDB" id="A0A9P6ZIE4"/>
<proteinExistence type="predicted"/>
<keyword evidence="1" id="KW-1133">Transmembrane helix</keyword>
<dbReference type="EMBL" id="JABBWD010000094">
    <property type="protein sequence ID" value="KAG1766600.1"/>
    <property type="molecule type" value="Genomic_DNA"/>
</dbReference>
<sequence length="238" mass="25410">MAPFDTQPIKSLPAPTRAGNIVARSDQPGSIDHHTIIDIAVAIMIFVILLLSLSALAWFRPTLLSPHRAIPVLGTSVPVTNTATPARSTANPVRGIRYSTQVLMTSILLHNWWGRASHHGIPQSVMNAAHHEQTLFRAVQLSAHTSSAGMGTEFYTRSPSFTTFAPTSMSGAPSIVNTFVDSEVVELHMLGGSKAPSTSSLAVADDADITDNQVVMMSHTELIAHVDASMMPEAPDPS</sequence>
<name>A0A9P6ZIE4_9AGAM</name>
<reference evidence="2" key="1">
    <citation type="journal article" date="2020" name="New Phytol.">
        <title>Comparative genomics reveals dynamic genome evolution in host specialist ectomycorrhizal fungi.</title>
        <authorList>
            <person name="Lofgren L.A."/>
            <person name="Nguyen N.H."/>
            <person name="Vilgalys R."/>
            <person name="Ruytinx J."/>
            <person name="Liao H.L."/>
            <person name="Branco S."/>
            <person name="Kuo A."/>
            <person name="LaButti K."/>
            <person name="Lipzen A."/>
            <person name="Andreopoulos W."/>
            <person name="Pangilinan J."/>
            <person name="Riley R."/>
            <person name="Hundley H."/>
            <person name="Na H."/>
            <person name="Barry K."/>
            <person name="Grigoriev I.V."/>
            <person name="Stajich J.E."/>
            <person name="Kennedy P.G."/>
        </authorList>
    </citation>
    <scope>NUCLEOTIDE SEQUENCE</scope>
    <source>
        <strain evidence="2">DOB743</strain>
    </source>
</reference>
<evidence type="ECO:0000313" key="2">
    <source>
        <dbReference type="EMBL" id="KAG1766600.1"/>
    </source>
</evidence>
<keyword evidence="1" id="KW-0812">Transmembrane</keyword>
<feature type="transmembrane region" description="Helical" evidence="1">
    <location>
        <begin position="36"/>
        <end position="59"/>
    </location>
</feature>
<comment type="caution">
    <text evidence="2">The sequence shown here is derived from an EMBL/GenBank/DDBJ whole genome shotgun (WGS) entry which is preliminary data.</text>
</comment>
<evidence type="ECO:0000313" key="3">
    <source>
        <dbReference type="Proteomes" id="UP000714275"/>
    </source>
</evidence>
<keyword evidence="1" id="KW-0472">Membrane</keyword>
<organism evidence="2 3">
    <name type="scientific">Suillus placidus</name>
    <dbReference type="NCBI Taxonomy" id="48579"/>
    <lineage>
        <taxon>Eukaryota</taxon>
        <taxon>Fungi</taxon>
        <taxon>Dikarya</taxon>
        <taxon>Basidiomycota</taxon>
        <taxon>Agaricomycotina</taxon>
        <taxon>Agaricomycetes</taxon>
        <taxon>Agaricomycetidae</taxon>
        <taxon>Boletales</taxon>
        <taxon>Suillineae</taxon>
        <taxon>Suillaceae</taxon>
        <taxon>Suillus</taxon>
    </lineage>
</organism>
<evidence type="ECO:0000256" key="1">
    <source>
        <dbReference type="SAM" id="Phobius"/>
    </source>
</evidence>
<dbReference type="Proteomes" id="UP000714275">
    <property type="component" value="Unassembled WGS sequence"/>
</dbReference>
<accession>A0A9P6ZIE4</accession>
<keyword evidence="3" id="KW-1185">Reference proteome</keyword>
<gene>
    <name evidence="2" type="ORF">EV702DRAFT_790039</name>
</gene>
<dbReference type="OrthoDB" id="2658770at2759"/>